<gene>
    <name evidence="7" type="primary">pierce1</name>
</gene>
<dbReference type="AlphaFoldDB" id="A0A8C5B008"/>
<dbReference type="Ensembl" id="ENSGMOT00000033003.1">
    <property type="protein sequence ID" value="ENSGMOP00000039834.1"/>
    <property type="gene ID" value="ENSGMOG00000034683.1"/>
</dbReference>
<evidence type="ECO:0000256" key="2">
    <source>
        <dbReference type="ARBA" id="ARBA00022490"/>
    </source>
</evidence>
<comment type="subcellular location">
    <subcellularLocation>
        <location evidence="1">Cytoplasm</location>
        <location evidence="1">Cytoskeleton</location>
        <location evidence="1">Cilium axoneme</location>
    </subcellularLocation>
</comment>
<dbReference type="Proteomes" id="UP000694546">
    <property type="component" value="Chromosome 6"/>
</dbReference>
<reference evidence="7" key="1">
    <citation type="submission" date="2025-08" db="UniProtKB">
        <authorList>
            <consortium name="Ensembl"/>
        </authorList>
    </citation>
    <scope>IDENTIFICATION</scope>
</reference>
<reference evidence="7" key="2">
    <citation type="submission" date="2025-09" db="UniProtKB">
        <authorList>
            <consortium name="Ensembl"/>
        </authorList>
    </citation>
    <scope>IDENTIFICATION</scope>
</reference>
<feature type="transmembrane region" description="Helical" evidence="6">
    <location>
        <begin position="12"/>
        <end position="33"/>
    </location>
</feature>
<dbReference type="Pfam" id="PF14892">
    <property type="entry name" value="PIRC1_2"/>
    <property type="match status" value="1"/>
</dbReference>
<keyword evidence="8" id="KW-1185">Reference proteome</keyword>
<keyword evidence="6" id="KW-0472">Membrane</keyword>
<keyword evidence="4" id="KW-0966">Cell projection</keyword>
<evidence type="ECO:0000256" key="1">
    <source>
        <dbReference type="ARBA" id="ARBA00004430"/>
    </source>
</evidence>
<evidence type="ECO:0000256" key="6">
    <source>
        <dbReference type="SAM" id="Phobius"/>
    </source>
</evidence>
<keyword evidence="2" id="KW-0963">Cytoplasm</keyword>
<dbReference type="GO" id="GO:0005879">
    <property type="term" value="C:axonemal microtubule"/>
    <property type="evidence" value="ECO:0007669"/>
    <property type="project" value="InterPro"/>
</dbReference>
<dbReference type="InterPro" id="IPR026507">
    <property type="entry name" value="PIRC1/2"/>
</dbReference>
<evidence type="ECO:0000256" key="5">
    <source>
        <dbReference type="ARBA" id="ARBA00038014"/>
    </source>
</evidence>
<keyword evidence="6" id="KW-0812">Transmembrane</keyword>
<protein>
    <submittedName>
        <fullName evidence="7">Uncharacterized protein</fullName>
    </submittedName>
</protein>
<proteinExistence type="inferred from homology"/>
<keyword evidence="6" id="KW-1133">Transmembrane helix</keyword>
<dbReference type="PANTHER" id="PTHR20899">
    <property type="entry name" value="PIERCE HOMOLOG"/>
    <property type="match status" value="1"/>
</dbReference>
<keyword evidence="3" id="KW-0206">Cytoskeleton</keyword>
<evidence type="ECO:0000313" key="7">
    <source>
        <dbReference type="Ensembl" id="ENSGMOP00000039834.1"/>
    </source>
</evidence>
<dbReference type="PANTHER" id="PTHR20899:SF1">
    <property type="entry name" value="PIERCER OF MICROTUBULE WALL 1 PROTEIN"/>
    <property type="match status" value="1"/>
</dbReference>
<evidence type="ECO:0000256" key="4">
    <source>
        <dbReference type="ARBA" id="ARBA00023273"/>
    </source>
</evidence>
<sequence>MATLAAARCLLPVLPALLVGIETVLLIATVLLINTSRRLTLAQPVSAMNVEPERESVVRTSDVYKVADNLPERFNNPHCFHGYSLKSSNPLYQTSNQVYGSKRPTVHEMPTHFNGTSRQFSEEKLRSGMFRENGFNTFLDKNRISGKDATTTLQNRISFNHCYLHGN</sequence>
<dbReference type="OrthoDB" id="546383at2759"/>
<comment type="similarity">
    <text evidence="5">Belongs to the PIERCE1 family.</text>
</comment>
<organism evidence="7 8">
    <name type="scientific">Gadus morhua</name>
    <name type="common">Atlantic cod</name>
    <dbReference type="NCBI Taxonomy" id="8049"/>
    <lineage>
        <taxon>Eukaryota</taxon>
        <taxon>Metazoa</taxon>
        <taxon>Chordata</taxon>
        <taxon>Craniata</taxon>
        <taxon>Vertebrata</taxon>
        <taxon>Euteleostomi</taxon>
        <taxon>Actinopterygii</taxon>
        <taxon>Neopterygii</taxon>
        <taxon>Teleostei</taxon>
        <taxon>Neoteleostei</taxon>
        <taxon>Acanthomorphata</taxon>
        <taxon>Zeiogadaria</taxon>
        <taxon>Gadariae</taxon>
        <taxon>Gadiformes</taxon>
        <taxon>Gadoidei</taxon>
        <taxon>Gadidae</taxon>
        <taxon>Gadus</taxon>
    </lineage>
</organism>
<dbReference type="GeneTree" id="ENSGT00940000154745"/>
<accession>A0A8C5B008</accession>
<evidence type="ECO:0000313" key="8">
    <source>
        <dbReference type="Proteomes" id="UP000694546"/>
    </source>
</evidence>
<name>A0A8C5B008_GADMO</name>
<evidence type="ECO:0000256" key="3">
    <source>
        <dbReference type="ARBA" id="ARBA00023212"/>
    </source>
</evidence>
<dbReference type="GO" id="GO:0035082">
    <property type="term" value="P:axoneme assembly"/>
    <property type="evidence" value="ECO:0007669"/>
    <property type="project" value="InterPro"/>
</dbReference>